<dbReference type="PANTHER" id="PTHR22951:SF5">
    <property type="entry name" value="PHOSPHATIDYLINOSITOL-BINDING CLATHRIN ASSEMBLY PROTEIN LAP"/>
    <property type="match status" value="1"/>
</dbReference>
<reference evidence="9" key="1">
    <citation type="journal article" date="2022" name="DNA Res.">
        <title>Genome analysis of five recently described species of the CUG-Ser clade uncovers Candida theae as a new hybrid lineage with pathogenic potential in the Candida parapsilosis species complex.</title>
        <authorList>
            <person name="Mixao V."/>
            <person name="Del Olmo V."/>
            <person name="Hegedusova E."/>
            <person name="Saus E."/>
            <person name="Pryszcz L."/>
            <person name="Cillingova A."/>
            <person name="Nosek J."/>
            <person name="Gabaldon T."/>
        </authorList>
    </citation>
    <scope>NUCLEOTIDE SEQUENCE</scope>
    <source>
        <strain evidence="9">CBS 10844</strain>
    </source>
</reference>
<dbReference type="InterPro" id="IPR014712">
    <property type="entry name" value="ANTH_dom_sf"/>
</dbReference>
<dbReference type="RefSeq" id="XP_049179140.1">
    <property type="nucleotide sequence ID" value="XM_049325187.1"/>
</dbReference>
<dbReference type="InterPro" id="IPR045192">
    <property type="entry name" value="AP180-like"/>
</dbReference>
<organism evidence="9 10">
    <name type="scientific">Candida oxycetoniae</name>
    <dbReference type="NCBI Taxonomy" id="497107"/>
    <lineage>
        <taxon>Eukaryota</taxon>
        <taxon>Fungi</taxon>
        <taxon>Dikarya</taxon>
        <taxon>Ascomycota</taxon>
        <taxon>Saccharomycotina</taxon>
        <taxon>Pichiomycetes</taxon>
        <taxon>Debaryomycetaceae</taxon>
        <taxon>Candida/Lodderomyces clade</taxon>
        <taxon>Candida</taxon>
    </lineage>
</organism>
<dbReference type="InterPro" id="IPR013809">
    <property type="entry name" value="ENTH"/>
</dbReference>
<dbReference type="PANTHER" id="PTHR22951">
    <property type="entry name" value="CLATHRIN ASSEMBLY PROTEIN"/>
    <property type="match status" value="1"/>
</dbReference>
<keyword evidence="10" id="KW-1185">Reference proteome</keyword>
<evidence type="ECO:0000256" key="5">
    <source>
        <dbReference type="ARBA" id="ARBA00061916"/>
    </source>
</evidence>
<comment type="caution">
    <text evidence="9">The sequence shown here is derived from an EMBL/GenBank/DDBJ whole genome shotgun (WGS) entry which is preliminary data.</text>
</comment>
<evidence type="ECO:0000256" key="6">
    <source>
        <dbReference type="SAM" id="Coils"/>
    </source>
</evidence>
<evidence type="ECO:0000313" key="9">
    <source>
        <dbReference type="EMBL" id="KAI3403393.2"/>
    </source>
</evidence>
<proteinExistence type="inferred from homology"/>
<dbReference type="FunFam" id="1.20.58.150:FF:000004">
    <property type="entry name" value="ENTH domain protein"/>
    <property type="match status" value="1"/>
</dbReference>
<evidence type="ECO:0000313" key="10">
    <source>
        <dbReference type="Proteomes" id="UP001202479"/>
    </source>
</evidence>
<feature type="region of interest" description="Disordered" evidence="7">
    <location>
        <begin position="534"/>
        <end position="613"/>
    </location>
</feature>
<comment type="subcellular location">
    <subcellularLocation>
        <location evidence="1">Cytoplasm</location>
    </subcellularLocation>
</comment>
<dbReference type="InterPro" id="IPR008942">
    <property type="entry name" value="ENTH_VHS"/>
</dbReference>
<feature type="compositionally biased region" description="Polar residues" evidence="7">
    <location>
        <begin position="534"/>
        <end position="546"/>
    </location>
</feature>
<dbReference type="GO" id="GO:0000149">
    <property type="term" value="F:SNARE binding"/>
    <property type="evidence" value="ECO:0007669"/>
    <property type="project" value="TreeGrafter"/>
</dbReference>
<dbReference type="Proteomes" id="UP001202479">
    <property type="component" value="Unassembled WGS sequence"/>
</dbReference>
<sequence length="642" mass="72859">MTTYEKIVKGATKLKVAAPKPKYIEPILMATSNNHSAISNDNFHTIMRTLQQRLRDSAWSVVYKSLIVIHLMIREGERDVTLRYLADSGHSMLNLSQSNITHGSGANADVRFIIKYAKYLATRVKQFDATGIDYVRDERTNNSSSQQGGRLRFLSVEKGLLRESESVQKQIDSLLKNSFVENEINNEIILTAFRLLVNDLLSLFQELNEGVINILEHYFEMSKYDAERSLKIYKKFVDQTKFVIDYLRVAKHLEYITKLHVPTIKHAPTALTSSLEEYLDDPNFEMNRRQYLEEKNNKGNSAETKRPQQKNHVKEMFNDSKTSASKSPSETDNNKGDRHASLIVQQTYNPWNNLYVPIQNQSYIQTSADPFQLQAQQQAQHQVQLQAQQEAQQQAQLQAQQQAQQQAQLQAQQQAQLQAQQQAQQEAQQQAQLQAQQQAQQLQAQQQAQLQAQQQAQLKQTGSHLSALPSIIQGQQYQPSSFQPSYTGYGFGGYSPQPLQPQNTNPFMQNSTQQSLQQTIPLQYTQSQVMDLARSNTNPFSPSKTGPSHLQTSQSQSQSQQIFPQQPLQPQSTNPFVKMATGSQSVGSQSAYSIQQTPQQPLQSQSTNPFSGYFSVNNQFTSFNQNNQQPQKVFDPNTDSLI</sequence>
<feature type="domain" description="ENTH" evidence="8">
    <location>
        <begin position="1"/>
        <end position="134"/>
    </location>
</feature>
<dbReference type="CDD" id="cd16988">
    <property type="entry name" value="ANTH_N_YAP180"/>
    <property type="match status" value="1"/>
</dbReference>
<dbReference type="EMBL" id="JAHUZD010000127">
    <property type="protein sequence ID" value="KAI3403393.2"/>
    <property type="molecule type" value="Genomic_DNA"/>
</dbReference>
<dbReference type="GO" id="GO:0032050">
    <property type="term" value="F:clathrin heavy chain binding"/>
    <property type="evidence" value="ECO:0007669"/>
    <property type="project" value="TreeGrafter"/>
</dbReference>
<dbReference type="InterPro" id="IPR011417">
    <property type="entry name" value="ANTH_dom"/>
</dbReference>
<comment type="subunit">
    <text evidence="5">Interacts with PAN1 and the clathrin heavy and light chains CHC1 and CLC1.</text>
</comment>
<feature type="compositionally biased region" description="Polar residues" evidence="7">
    <location>
        <begin position="581"/>
        <end position="594"/>
    </location>
</feature>
<evidence type="ECO:0000256" key="2">
    <source>
        <dbReference type="ARBA" id="ARBA00022490"/>
    </source>
</evidence>
<dbReference type="Gene3D" id="1.20.58.150">
    <property type="entry name" value="ANTH domain"/>
    <property type="match status" value="1"/>
</dbReference>
<dbReference type="SMART" id="SM00273">
    <property type="entry name" value="ENTH"/>
    <property type="match status" value="1"/>
</dbReference>
<feature type="compositionally biased region" description="Polar residues" evidence="7">
    <location>
        <begin position="500"/>
        <end position="517"/>
    </location>
</feature>
<dbReference type="GO" id="GO:0048268">
    <property type="term" value="P:clathrin coat assembly"/>
    <property type="evidence" value="ECO:0007669"/>
    <property type="project" value="InterPro"/>
</dbReference>
<keyword evidence="6" id="KW-0175">Coiled coil</keyword>
<dbReference type="Gene3D" id="1.25.40.90">
    <property type="match status" value="1"/>
</dbReference>
<dbReference type="GO" id="GO:0005545">
    <property type="term" value="F:1-phosphatidylinositol binding"/>
    <property type="evidence" value="ECO:0007669"/>
    <property type="project" value="InterPro"/>
</dbReference>
<feature type="compositionally biased region" description="Low complexity" evidence="7">
    <location>
        <begin position="595"/>
        <end position="607"/>
    </location>
</feature>
<dbReference type="AlphaFoldDB" id="A0AAI9SUQ6"/>
<evidence type="ECO:0000256" key="3">
    <source>
        <dbReference type="ARBA" id="ARBA00058079"/>
    </source>
</evidence>
<comment type="similarity">
    <text evidence="4">Belongs to the AP180 family.</text>
</comment>
<gene>
    <name evidence="9" type="ORF">KGF56_003814</name>
</gene>
<evidence type="ECO:0000259" key="8">
    <source>
        <dbReference type="PROSITE" id="PS50942"/>
    </source>
</evidence>
<name>A0AAI9SUQ6_9ASCO</name>
<accession>A0AAI9SUQ6</accession>
<dbReference type="GO" id="GO:0005546">
    <property type="term" value="F:phosphatidylinositol-4,5-bisphosphate binding"/>
    <property type="evidence" value="ECO:0007669"/>
    <property type="project" value="TreeGrafter"/>
</dbReference>
<dbReference type="GO" id="GO:0030136">
    <property type="term" value="C:clathrin-coated vesicle"/>
    <property type="evidence" value="ECO:0007669"/>
    <property type="project" value="InterPro"/>
</dbReference>
<feature type="region of interest" description="Disordered" evidence="7">
    <location>
        <begin position="623"/>
        <end position="642"/>
    </location>
</feature>
<feature type="region of interest" description="Disordered" evidence="7">
    <location>
        <begin position="483"/>
        <end position="517"/>
    </location>
</feature>
<dbReference type="PROSITE" id="PS50942">
    <property type="entry name" value="ENTH"/>
    <property type="match status" value="1"/>
</dbReference>
<dbReference type="GO" id="GO:0072583">
    <property type="term" value="P:clathrin-dependent endocytosis"/>
    <property type="evidence" value="ECO:0007669"/>
    <property type="project" value="InterPro"/>
</dbReference>
<evidence type="ECO:0000256" key="1">
    <source>
        <dbReference type="ARBA" id="ARBA00004496"/>
    </source>
</evidence>
<feature type="compositionally biased region" description="Low complexity" evidence="7">
    <location>
        <begin position="547"/>
        <end position="572"/>
    </location>
</feature>
<comment type="function">
    <text evidence="3">Involved in endocytosis and clathrin cage assembly.</text>
</comment>
<keyword evidence="2" id="KW-0963">Cytoplasm</keyword>
<feature type="region of interest" description="Disordered" evidence="7">
    <location>
        <begin position="294"/>
        <end position="338"/>
    </location>
</feature>
<protein>
    <recommendedName>
        <fullName evidence="8">ENTH domain-containing protein</fullName>
    </recommendedName>
</protein>
<dbReference type="GO" id="GO:0006900">
    <property type="term" value="P:vesicle budding from membrane"/>
    <property type="evidence" value="ECO:0007669"/>
    <property type="project" value="TreeGrafter"/>
</dbReference>
<evidence type="ECO:0000256" key="7">
    <source>
        <dbReference type="SAM" id="MobiDB-lite"/>
    </source>
</evidence>
<feature type="coiled-coil region" evidence="6">
    <location>
        <begin position="385"/>
        <end position="455"/>
    </location>
</feature>
<dbReference type="SUPFAM" id="SSF48464">
    <property type="entry name" value="ENTH/VHS domain"/>
    <property type="match status" value="1"/>
</dbReference>
<dbReference type="GeneID" id="73381429"/>
<feature type="compositionally biased region" description="Polar residues" evidence="7">
    <location>
        <begin position="319"/>
        <end position="331"/>
    </location>
</feature>
<evidence type="ECO:0000256" key="4">
    <source>
        <dbReference type="ARBA" id="ARBA00061059"/>
    </source>
</evidence>
<dbReference type="GO" id="GO:0005905">
    <property type="term" value="C:clathrin-coated pit"/>
    <property type="evidence" value="ECO:0007669"/>
    <property type="project" value="TreeGrafter"/>
</dbReference>
<dbReference type="Pfam" id="PF07651">
    <property type="entry name" value="ANTH"/>
    <property type="match status" value="1"/>
</dbReference>
<dbReference type="SUPFAM" id="SSF89009">
    <property type="entry name" value="GAT-like domain"/>
    <property type="match status" value="1"/>
</dbReference>